<keyword evidence="3" id="KW-1185">Reference proteome</keyword>
<evidence type="ECO:0000313" key="2">
    <source>
        <dbReference type="EMBL" id="KFM57851.1"/>
    </source>
</evidence>
<sequence length="754" mass="85515">MCLAALRYLERCSAILASMYTMPTCPVFNSANRIQLRSEPNIVDFYIPGMQVVHFDDPDSISNESEDIKSENATRKIMDVNAVKQIEVQVTLQSLDKHTGIMHVWFLLLEGLAGALATCPKRYQSHTIESLFNMLRHLKDVPGPEFGIYCVNHLLLPMLQNWLRRTTKIYRGWQNFATNFKQCCGLATDLVVDYIQYLAEVSPEKLSEESGVHLMIQQLFFVLTECVAQPMEIVSRLGCACIRHTVLSAGKYFTAQIWDIVCFNLQRTCEVSLHSIKQLMVCFRIDSDNFYGDIGEVKVAARRDCTVQESERLRTLSHQVFLLDCQQTSNLSAKSSCVEDDERTFTFLLFPPNLDQEDIEASVIRVPFCNLVVGLLSHQILLQTLGSMLLQGTQYMLPILMTLLPSENSVPYVADEVKKPGFLSKLSTDQLQILFSCLEDSYEVACNFDLRPGLKFLIQKVAQTDVAANLYKQAGLSWTIHMVVLFEQCMSVSPLTLDFVKASICHKNGAAVSDSDSCKSDECLMSSVPVGNSEQEIFSENSFNEFVMLRDKFRDICELYTEHTIDKEGLGTLVDKMSEQPIFFLATPIDEMNDFLFPSKQTESFSAKNENKEEVPPQVCYDSSDSEDLPNIHEDETKDKIYTLATEQTINSLISEYKKRKNQHSMPSKMKEKLSRKCSSSAKRNSSNSSLPEEIATQRRNSIMKDGEAHLQVFKQLIQSVLDLHQSLVSEQFKAFLPVFFPGIQFLVAYTSDR</sequence>
<reference evidence="2 3" key="1">
    <citation type="submission" date="2013-11" db="EMBL/GenBank/DDBJ databases">
        <title>Genome sequencing of Stegodyphus mimosarum.</title>
        <authorList>
            <person name="Bechsgaard J."/>
        </authorList>
    </citation>
    <scope>NUCLEOTIDE SEQUENCE [LARGE SCALE GENOMIC DNA]</scope>
</reference>
<organism evidence="2 3">
    <name type="scientific">Stegodyphus mimosarum</name>
    <name type="common">African social velvet spider</name>
    <dbReference type="NCBI Taxonomy" id="407821"/>
    <lineage>
        <taxon>Eukaryota</taxon>
        <taxon>Metazoa</taxon>
        <taxon>Ecdysozoa</taxon>
        <taxon>Arthropoda</taxon>
        <taxon>Chelicerata</taxon>
        <taxon>Arachnida</taxon>
        <taxon>Araneae</taxon>
        <taxon>Araneomorphae</taxon>
        <taxon>Entelegynae</taxon>
        <taxon>Eresoidea</taxon>
        <taxon>Eresidae</taxon>
        <taxon>Stegodyphus</taxon>
    </lineage>
</organism>
<dbReference type="STRING" id="407821.A0A087SYB2"/>
<accession>A0A087SYB2</accession>
<feature type="non-terminal residue" evidence="2">
    <location>
        <position position="754"/>
    </location>
</feature>
<evidence type="ECO:0000313" key="3">
    <source>
        <dbReference type="Proteomes" id="UP000054359"/>
    </source>
</evidence>
<evidence type="ECO:0000256" key="1">
    <source>
        <dbReference type="SAM" id="MobiDB-lite"/>
    </source>
</evidence>
<feature type="compositionally biased region" description="Low complexity" evidence="1">
    <location>
        <begin position="677"/>
        <end position="690"/>
    </location>
</feature>
<feature type="region of interest" description="Disordered" evidence="1">
    <location>
        <begin position="658"/>
        <end position="694"/>
    </location>
</feature>
<proteinExistence type="predicted"/>
<feature type="region of interest" description="Disordered" evidence="1">
    <location>
        <begin position="606"/>
        <end position="632"/>
    </location>
</feature>
<gene>
    <name evidence="2" type="ORF">X975_15988</name>
</gene>
<dbReference type="Proteomes" id="UP000054359">
    <property type="component" value="Unassembled WGS sequence"/>
</dbReference>
<dbReference type="AlphaFoldDB" id="A0A087SYB2"/>
<protein>
    <submittedName>
        <fullName evidence="2">Brefeldin A-inhibited guanine nucleotide-exchange protein 3</fullName>
    </submittedName>
</protein>
<dbReference type="OMA" id="WESANIF"/>
<name>A0A087SYB2_STEMI</name>
<dbReference type="OrthoDB" id="10002886at2759"/>
<dbReference type="EMBL" id="KK112514">
    <property type="protein sequence ID" value="KFM57851.1"/>
    <property type="molecule type" value="Genomic_DNA"/>
</dbReference>